<evidence type="ECO:0000313" key="1">
    <source>
        <dbReference type="EMBL" id="MCD2492752.1"/>
    </source>
</evidence>
<dbReference type="EMBL" id="JAJNOR010000005">
    <property type="protein sequence ID" value="MCD2492752.1"/>
    <property type="molecule type" value="Genomic_DNA"/>
</dbReference>
<keyword evidence="2" id="KW-1185">Reference proteome</keyword>
<organism evidence="1 2">
    <name type="scientific">Lientehia hominis</name>
    <dbReference type="NCBI Taxonomy" id="2897778"/>
    <lineage>
        <taxon>Bacteria</taxon>
        <taxon>Bacillati</taxon>
        <taxon>Bacillota</taxon>
        <taxon>Clostridia</taxon>
        <taxon>Lachnospirales</taxon>
        <taxon>Lachnospiraceae</taxon>
        <taxon>Lientehia</taxon>
    </lineage>
</organism>
<sequence length="143" mass="16792">MGNMQRDKGKRGERELAGILRDYGYPCRRGQQFSGANGDADVVGLPGIHIECKRCERLNLKAALMQSRRDARSSEIPVVMHRKCREPWKVSMYIQNFEKIYRAGVCSTFRRKIYGGKITLLLDDWICFYREWQAEKELEQERE</sequence>
<accession>A0AAP2RIC3</accession>
<comment type="caution">
    <text evidence="1">The sequence shown here is derived from an EMBL/GenBank/DDBJ whole genome shotgun (WGS) entry which is preliminary data.</text>
</comment>
<protein>
    <submittedName>
        <fullName evidence="1">Uncharacterized protein</fullName>
    </submittedName>
</protein>
<proteinExistence type="predicted"/>
<dbReference type="RefSeq" id="WP_231062638.1">
    <property type="nucleotide sequence ID" value="NZ_JAJNOR010000005.1"/>
</dbReference>
<dbReference type="Proteomes" id="UP001299265">
    <property type="component" value="Unassembled WGS sequence"/>
</dbReference>
<dbReference type="AlphaFoldDB" id="A0AAP2RIC3"/>
<evidence type="ECO:0000313" key="2">
    <source>
        <dbReference type="Proteomes" id="UP001299265"/>
    </source>
</evidence>
<name>A0AAP2RIC3_9FIRM</name>
<reference evidence="1 2" key="1">
    <citation type="submission" date="2021-11" db="EMBL/GenBank/DDBJ databases">
        <title>Lacrimispora sp. nov. NSJ-141 isolated from human feces.</title>
        <authorList>
            <person name="Abdugheni R."/>
        </authorList>
    </citation>
    <scope>NUCLEOTIDE SEQUENCE [LARGE SCALE GENOMIC DNA]</scope>
    <source>
        <strain evidence="1 2">NSJ-141</strain>
    </source>
</reference>
<gene>
    <name evidence="1" type="ORF">LQE92_08935</name>
</gene>